<sequence>MSCAGSFWKVPQYVGLPPPFLPTFCSMAVVVLLQPSLPLGYAFTCDFTTSGFLSLGSCLHRIHLRVISPHQNAQSAKQSATLYFNVVLALASTLSILTMSTCPFDARVQRRPSLSFSLVSTPNSTRLDDARCAGAQFVEQFFVERVVVRDGVVRELRL</sequence>
<organism evidence="2 3">
    <name type="scientific">Jimgerdemannia flammicorona</name>
    <dbReference type="NCBI Taxonomy" id="994334"/>
    <lineage>
        <taxon>Eukaryota</taxon>
        <taxon>Fungi</taxon>
        <taxon>Fungi incertae sedis</taxon>
        <taxon>Mucoromycota</taxon>
        <taxon>Mucoromycotina</taxon>
        <taxon>Endogonomycetes</taxon>
        <taxon>Endogonales</taxon>
        <taxon>Endogonaceae</taxon>
        <taxon>Jimgerdemannia</taxon>
    </lineage>
</organism>
<dbReference type="Proteomes" id="UP000268093">
    <property type="component" value="Unassembled WGS sequence"/>
</dbReference>
<feature type="transmembrane region" description="Helical" evidence="1">
    <location>
        <begin position="12"/>
        <end position="33"/>
    </location>
</feature>
<proteinExistence type="predicted"/>
<evidence type="ECO:0000313" key="2">
    <source>
        <dbReference type="EMBL" id="RUP50393.1"/>
    </source>
</evidence>
<keyword evidence="1" id="KW-1133">Transmembrane helix</keyword>
<protein>
    <submittedName>
        <fullName evidence="2">Uncharacterized protein</fullName>
    </submittedName>
</protein>
<keyword evidence="3" id="KW-1185">Reference proteome</keyword>
<accession>A0A433DHQ7</accession>
<comment type="caution">
    <text evidence="2">The sequence shown here is derived from an EMBL/GenBank/DDBJ whole genome shotgun (WGS) entry which is preliminary data.</text>
</comment>
<dbReference type="EMBL" id="RBNI01001490">
    <property type="protein sequence ID" value="RUP50393.1"/>
    <property type="molecule type" value="Genomic_DNA"/>
</dbReference>
<feature type="transmembrane region" description="Helical" evidence="1">
    <location>
        <begin position="80"/>
        <end position="100"/>
    </location>
</feature>
<reference evidence="2 3" key="1">
    <citation type="journal article" date="2018" name="New Phytol.">
        <title>Phylogenomics of Endogonaceae and evolution of mycorrhizas within Mucoromycota.</title>
        <authorList>
            <person name="Chang Y."/>
            <person name="Desiro A."/>
            <person name="Na H."/>
            <person name="Sandor L."/>
            <person name="Lipzen A."/>
            <person name="Clum A."/>
            <person name="Barry K."/>
            <person name="Grigoriev I.V."/>
            <person name="Martin F.M."/>
            <person name="Stajich J.E."/>
            <person name="Smith M.E."/>
            <person name="Bonito G."/>
            <person name="Spatafora J.W."/>
        </authorList>
    </citation>
    <scope>NUCLEOTIDE SEQUENCE [LARGE SCALE GENOMIC DNA]</scope>
    <source>
        <strain evidence="2 3">GMNB39</strain>
    </source>
</reference>
<evidence type="ECO:0000313" key="3">
    <source>
        <dbReference type="Proteomes" id="UP000268093"/>
    </source>
</evidence>
<dbReference type="AlphaFoldDB" id="A0A433DHQ7"/>
<evidence type="ECO:0000256" key="1">
    <source>
        <dbReference type="SAM" id="Phobius"/>
    </source>
</evidence>
<keyword evidence="1" id="KW-0812">Transmembrane</keyword>
<name>A0A433DHQ7_9FUNG</name>
<keyword evidence="1" id="KW-0472">Membrane</keyword>
<gene>
    <name evidence="2" type="ORF">BC936DRAFT_139385</name>
</gene>